<dbReference type="InterPro" id="IPR000600">
    <property type="entry name" value="ROK"/>
</dbReference>
<gene>
    <name evidence="2" type="ORF">ML536_18535</name>
</gene>
<dbReference type="RefSeq" id="WP_281736899.1">
    <property type="nucleotide sequence ID" value="NZ_JAKETQ010000003.1"/>
</dbReference>
<comment type="similarity">
    <text evidence="1">Belongs to the ROK (NagC/XylR) family.</text>
</comment>
<dbReference type="Proteomes" id="UP001156140">
    <property type="component" value="Unassembled WGS sequence"/>
</dbReference>
<dbReference type="CDD" id="cd23763">
    <property type="entry name" value="ASKHA_ATPase_ROK"/>
    <property type="match status" value="1"/>
</dbReference>
<dbReference type="EMBL" id="JALAZD010000003">
    <property type="protein sequence ID" value="MCI0128836.1"/>
    <property type="molecule type" value="Genomic_DNA"/>
</dbReference>
<protein>
    <submittedName>
        <fullName evidence="2">ROK family protein</fullName>
    </submittedName>
</protein>
<dbReference type="SUPFAM" id="SSF46785">
    <property type="entry name" value="Winged helix' DNA-binding domain"/>
    <property type="match status" value="1"/>
</dbReference>
<comment type="caution">
    <text evidence="2">The sequence shown here is derived from an EMBL/GenBank/DDBJ whole genome shotgun (WGS) entry which is preliminary data.</text>
</comment>
<dbReference type="Gene3D" id="1.10.10.10">
    <property type="entry name" value="Winged helix-like DNA-binding domain superfamily/Winged helix DNA-binding domain"/>
    <property type="match status" value="1"/>
</dbReference>
<accession>A0AA41QPW7</accession>
<name>A0AA41QPW7_9HYPH</name>
<dbReference type="AlphaFoldDB" id="A0AA41QPW7"/>
<dbReference type="PANTHER" id="PTHR18964:SF149">
    <property type="entry name" value="BIFUNCTIONAL UDP-N-ACETYLGLUCOSAMINE 2-EPIMERASE_N-ACETYLMANNOSAMINE KINASE"/>
    <property type="match status" value="1"/>
</dbReference>
<dbReference type="Pfam" id="PF00480">
    <property type="entry name" value="ROK"/>
    <property type="match status" value="1"/>
</dbReference>
<organism evidence="2 3">
    <name type="scientific">Paradevosia shaoguanensis</name>
    <dbReference type="NCBI Taxonomy" id="1335043"/>
    <lineage>
        <taxon>Bacteria</taxon>
        <taxon>Pseudomonadati</taxon>
        <taxon>Pseudomonadota</taxon>
        <taxon>Alphaproteobacteria</taxon>
        <taxon>Hyphomicrobiales</taxon>
        <taxon>Devosiaceae</taxon>
        <taxon>Paradevosia</taxon>
    </lineage>
</organism>
<evidence type="ECO:0000313" key="2">
    <source>
        <dbReference type="EMBL" id="MCI0128836.1"/>
    </source>
</evidence>
<sequence>MTGSSYYSMEKAAAWRSSGSTQTQARVYNERLILSLIRLHGELSKVELTQLTSLAPQTITSIVNEAAANALLLRGKPRRGGLGQPSVPYALNPAGAWSFGLAMDAEGIEIVLTDFLGKIVEGARTLVAPLSPAAVIEAADAGIKALLARHNDIPSDRIAGLGIASPFYGSAWPAALGLGNYQASEWERIDLRAELDARFEWPVYLLPDGVVAAGGELTFGAGLGRTDFIYLHLGDRVSAGLVLDHRLHTGRNRLAGMIGDFAVGAATLNEIASLRSLPMPDGADPQNDQAYLADPAVAEWVAKAAPALGAFAWQAVSLLDVDDIIVDTDAPPALTKALVRAISRDLSRAAATRPAPLSVQSGTLGLKAFATGAASIPLMVRFGSDTEVLFK</sequence>
<evidence type="ECO:0000256" key="1">
    <source>
        <dbReference type="ARBA" id="ARBA00006479"/>
    </source>
</evidence>
<evidence type="ECO:0000313" key="3">
    <source>
        <dbReference type="Proteomes" id="UP001156140"/>
    </source>
</evidence>
<proteinExistence type="inferred from homology"/>
<keyword evidence="3" id="KW-1185">Reference proteome</keyword>
<dbReference type="Gene3D" id="3.30.420.40">
    <property type="match status" value="2"/>
</dbReference>
<dbReference type="SUPFAM" id="SSF53067">
    <property type="entry name" value="Actin-like ATPase domain"/>
    <property type="match status" value="1"/>
</dbReference>
<dbReference type="InterPro" id="IPR043129">
    <property type="entry name" value="ATPase_NBD"/>
</dbReference>
<reference evidence="2" key="1">
    <citation type="submission" date="2022-03" db="EMBL/GenBank/DDBJ databases">
        <title>The complete genome sequence of a Methyloterrigena soli.</title>
        <authorList>
            <person name="Zi Z."/>
        </authorList>
    </citation>
    <scope>NUCLEOTIDE SEQUENCE</scope>
    <source>
        <strain evidence="2">M48</strain>
    </source>
</reference>
<dbReference type="PANTHER" id="PTHR18964">
    <property type="entry name" value="ROK (REPRESSOR, ORF, KINASE) FAMILY"/>
    <property type="match status" value="1"/>
</dbReference>
<dbReference type="InterPro" id="IPR036390">
    <property type="entry name" value="WH_DNA-bd_sf"/>
</dbReference>
<dbReference type="InterPro" id="IPR036388">
    <property type="entry name" value="WH-like_DNA-bd_sf"/>
</dbReference>